<dbReference type="Proteomes" id="UP001159405">
    <property type="component" value="Unassembled WGS sequence"/>
</dbReference>
<feature type="domain" description="Ig-like" evidence="14">
    <location>
        <begin position="492"/>
        <end position="572"/>
    </location>
</feature>
<keyword evidence="5 12" id="KW-0472">Membrane</keyword>
<reference evidence="15 16" key="1">
    <citation type="submission" date="2022-05" db="EMBL/GenBank/DDBJ databases">
        <authorList>
            <consortium name="Genoscope - CEA"/>
            <person name="William W."/>
        </authorList>
    </citation>
    <scope>NUCLEOTIDE SEQUENCE [LARGE SCALE GENOMIC DNA]</scope>
</reference>
<feature type="region of interest" description="Disordered" evidence="11">
    <location>
        <begin position="1128"/>
        <end position="1147"/>
    </location>
</feature>
<dbReference type="InterPro" id="IPR008266">
    <property type="entry name" value="Tyr_kinase_AS"/>
</dbReference>
<gene>
    <name evidence="15" type="ORF">PLOB_00003154</name>
</gene>
<name>A0ABN8QAR8_9CNID</name>
<dbReference type="InterPro" id="IPR001245">
    <property type="entry name" value="Ser-Thr/Tyr_kinase_cat_dom"/>
</dbReference>
<dbReference type="InterPro" id="IPR007110">
    <property type="entry name" value="Ig-like_dom"/>
</dbReference>
<dbReference type="CDD" id="cd00192">
    <property type="entry name" value="PTKc"/>
    <property type="match status" value="1"/>
</dbReference>
<feature type="domain" description="Ig-like" evidence="14">
    <location>
        <begin position="820"/>
        <end position="893"/>
    </location>
</feature>
<dbReference type="InterPro" id="IPR051275">
    <property type="entry name" value="Cell_adhesion_signaling"/>
</dbReference>
<evidence type="ECO:0000256" key="3">
    <source>
        <dbReference type="ARBA" id="ARBA00022692"/>
    </source>
</evidence>
<dbReference type="PANTHER" id="PTHR11640:SF31">
    <property type="entry name" value="IRREGULAR CHIASM C-ROUGHEST PROTEIN-RELATED"/>
    <property type="match status" value="1"/>
</dbReference>
<evidence type="ECO:0000256" key="10">
    <source>
        <dbReference type="PROSITE-ProRule" id="PRU10141"/>
    </source>
</evidence>
<feature type="domain" description="Protein kinase" evidence="13">
    <location>
        <begin position="1197"/>
        <end position="1481"/>
    </location>
</feature>
<feature type="domain" description="Ig-like" evidence="14">
    <location>
        <begin position="664"/>
        <end position="737"/>
    </location>
</feature>
<dbReference type="PROSITE" id="PS50011">
    <property type="entry name" value="PROTEIN_KINASE_DOM"/>
    <property type="match status" value="1"/>
</dbReference>
<protein>
    <recommendedName>
        <fullName evidence="2">receptor protein-tyrosine kinase</fullName>
        <ecNumber evidence="2">2.7.10.1</ecNumber>
    </recommendedName>
</protein>
<dbReference type="InterPro" id="IPR003598">
    <property type="entry name" value="Ig_sub2"/>
</dbReference>
<feature type="domain" description="Ig-like" evidence="14">
    <location>
        <begin position="901"/>
        <end position="976"/>
    </location>
</feature>
<evidence type="ECO:0000259" key="13">
    <source>
        <dbReference type="PROSITE" id="PS50011"/>
    </source>
</evidence>
<feature type="binding site" evidence="10">
    <location>
        <position position="1231"/>
    </location>
    <ligand>
        <name>ATP</name>
        <dbReference type="ChEBI" id="CHEBI:30616"/>
    </ligand>
</feature>
<dbReference type="InterPro" id="IPR017441">
    <property type="entry name" value="Protein_kinase_ATP_BS"/>
</dbReference>
<keyword evidence="16" id="KW-1185">Reference proteome</keyword>
<keyword evidence="7" id="KW-0675">Receptor</keyword>
<keyword evidence="8" id="KW-0325">Glycoprotein</keyword>
<evidence type="ECO:0000256" key="6">
    <source>
        <dbReference type="ARBA" id="ARBA00023157"/>
    </source>
</evidence>
<proteinExistence type="predicted"/>
<dbReference type="SMART" id="SM00409">
    <property type="entry name" value="IG"/>
    <property type="match status" value="8"/>
</dbReference>
<dbReference type="InterPro" id="IPR013783">
    <property type="entry name" value="Ig-like_fold"/>
</dbReference>
<evidence type="ECO:0000256" key="7">
    <source>
        <dbReference type="ARBA" id="ARBA00023170"/>
    </source>
</evidence>
<sequence length="1500" mass="165433">MDVLFSPSFSGFNPDQVVVESDPGTISLNCSAIGNPAPTVTWIRRVFNNGSESDVLFTGNPYVINSNRNNAGTYRCKADNGIGAINQTIRVTVNCKYSAFPSFSGWMLLFLNKQNNKNWLKTGQRKCYKLVPLNIRLLLWSLAGKMHLTVFNILSCIHLYFLFDIERSVIQALTNITVTEGKNSTLTFHVSGTPMPSVSWKEVRTGDSTEGSIRSLINVSRSDAGEYKCEASNFCGNDSKSTFVIVNFKPENLQLTTNVTSNKACLNDVLFFNCSAATASPAVALYQFFENDVLFGSSSSGMFSKMVMNSGNLRYKCVGNNTGGATSSQHVTITVNEPSSIQSIEDQFVVERRNTSLICNASGTPRPTAVSWIYVASGLRTNGSILEFANVKRSEAGEYRCEASNECGNAIEAVNVTVHLSEDAVSFTCSADAVPSAMSFQLFKDNVSFEISDSGMWVKTLSEGGVFNYKCVANNPIGSTSSTNVSITVNEPSSIHPLQNETITEGGNLNLSCNASGTPPPVVSWVRISTGQRFDVSVLQLTNINRSKAKDYRCEASNECRNASEVQNIDVQYKPENVQLTTNASANKACQNDVLKLPCSVGDANPEVTSYQLFRNGTDVGESNTGMWVKTLSNSGLSMYKCVANNSVGSSESPSVSITVNVPPTIAPVLDKTVNETDNLTLACVATGVPSPFVSWVKVSSGQRANGSLIQLTNISRSQAGEYRCEVSNEFKPENVRLVATNIGDEACQDDSVSLSCSADASPPVWSYQFFENDVLLGSNNSGMLATSLSSSGELIYRCVANNLVEAANSANVSFYYRHPSIQSIQNETLVEGSSWNLTCNVSGIPPPNVTWIEEGSGQRTPGNVFRLIDIYRNQSGKYRCEASNRCGNKSVTTFVNVLYPPVLTHISNNQTLNAGSSVTLNCSADGNPPPVISWTRVSYNSAVVFPLTNIGLQHEGTYRCTANNGVGSAVTRDVSIVVHFLPLIEPLEERKVVVRGKSLTLFCNVSENPAPVVFWTHVESNEKLNNSKWEIKDATERDVGRYQCDAINIYGHASDTTEIVLLQSVTPFSTTVSSDTGMLNKDVIYGPVIGVLGLIVISALIYLVLKHQRRHRADRQYDNQKELHRSHLNQGFQNESNSNGEREIPGPRHYMELGEVTEFLGESAETGTEASPYLEINEYAPLHPATRSWEVERENVTIEKVIGKGAFGQVAQGTASELRGRDGTTRVAIKMLKDNARETDREDLMSELEVMKKLKPHPHVIKLMGCVTESDPILVIIEYVPYGDLLGYLRKSRGLNDTYFKDPDVKPQTSLTSQQLMKFSWHVAEGMRYLSSKNIIHRDLAARNVLVGEQEVCKVTDFGMARDVNQENIYQKKSKGRIPVKWTAYEALLYGLYTTKSDVWSFGVVLYEIFTVGGSPYPRTEGRKMYSLLSQGYRMPKPSHVDDTLYQIMLSCWQEDPDNRPTFEILGRKLKEMENQHKRLINMKDYDKKLYENVEDLII</sequence>
<comment type="caution">
    <text evidence="15">The sequence shown here is derived from an EMBL/GenBank/DDBJ whole genome shotgun (WGS) entry which is preliminary data.</text>
</comment>
<accession>A0ABN8QAR8</accession>
<dbReference type="SMART" id="SM00219">
    <property type="entry name" value="TyrKc"/>
    <property type="match status" value="1"/>
</dbReference>
<feature type="domain" description="Ig-like" evidence="14">
    <location>
        <begin position="7"/>
        <end position="92"/>
    </location>
</feature>
<organism evidence="15 16">
    <name type="scientific">Porites lobata</name>
    <dbReference type="NCBI Taxonomy" id="104759"/>
    <lineage>
        <taxon>Eukaryota</taxon>
        <taxon>Metazoa</taxon>
        <taxon>Cnidaria</taxon>
        <taxon>Anthozoa</taxon>
        <taxon>Hexacorallia</taxon>
        <taxon>Scleractinia</taxon>
        <taxon>Fungiina</taxon>
        <taxon>Poritidae</taxon>
        <taxon>Porites</taxon>
    </lineage>
</organism>
<feature type="transmembrane region" description="Helical" evidence="12">
    <location>
        <begin position="1085"/>
        <end position="1106"/>
    </location>
</feature>
<dbReference type="InterPro" id="IPR000719">
    <property type="entry name" value="Prot_kinase_dom"/>
</dbReference>
<dbReference type="InterPro" id="IPR036179">
    <property type="entry name" value="Ig-like_dom_sf"/>
</dbReference>
<dbReference type="SUPFAM" id="SSF56112">
    <property type="entry name" value="Protein kinase-like (PK-like)"/>
    <property type="match status" value="1"/>
</dbReference>
<evidence type="ECO:0000256" key="1">
    <source>
        <dbReference type="ARBA" id="ARBA00004479"/>
    </source>
</evidence>
<evidence type="ECO:0000313" key="16">
    <source>
        <dbReference type="Proteomes" id="UP001159405"/>
    </source>
</evidence>
<dbReference type="Pfam" id="PF13927">
    <property type="entry name" value="Ig_3"/>
    <property type="match status" value="8"/>
</dbReference>
<keyword evidence="3 12" id="KW-0812">Transmembrane</keyword>
<dbReference type="PROSITE" id="PS00107">
    <property type="entry name" value="PROTEIN_KINASE_ATP"/>
    <property type="match status" value="1"/>
</dbReference>
<dbReference type="InterPro" id="IPR020635">
    <property type="entry name" value="Tyr_kinase_cat_dom"/>
</dbReference>
<evidence type="ECO:0000259" key="14">
    <source>
        <dbReference type="PROSITE" id="PS50835"/>
    </source>
</evidence>
<comment type="subcellular location">
    <subcellularLocation>
        <location evidence="1">Membrane</location>
        <topology evidence="1">Single-pass type I membrane protein</topology>
    </subcellularLocation>
</comment>
<keyword evidence="4 12" id="KW-1133">Transmembrane helix</keyword>
<evidence type="ECO:0000256" key="8">
    <source>
        <dbReference type="ARBA" id="ARBA00023180"/>
    </source>
</evidence>
<feature type="domain" description="Ig-like" evidence="14">
    <location>
        <begin position="575"/>
        <end position="659"/>
    </location>
</feature>
<feature type="domain" description="Ig-like" evidence="14">
    <location>
        <begin position="983"/>
        <end position="1061"/>
    </location>
</feature>
<dbReference type="PRINTS" id="PR00109">
    <property type="entry name" value="TYRKINASE"/>
</dbReference>
<dbReference type="EMBL" id="CALNXK010000110">
    <property type="protein sequence ID" value="CAH3158170.1"/>
    <property type="molecule type" value="Genomic_DNA"/>
</dbReference>
<evidence type="ECO:0000256" key="11">
    <source>
        <dbReference type="SAM" id="MobiDB-lite"/>
    </source>
</evidence>
<evidence type="ECO:0000256" key="2">
    <source>
        <dbReference type="ARBA" id="ARBA00011902"/>
    </source>
</evidence>
<dbReference type="PROSITE" id="PS50835">
    <property type="entry name" value="IG_LIKE"/>
    <property type="match status" value="9"/>
</dbReference>
<dbReference type="SUPFAM" id="SSF48726">
    <property type="entry name" value="Immunoglobulin"/>
    <property type="match status" value="11"/>
</dbReference>
<dbReference type="Pfam" id="PF07714">
    <property type="entry name" value="PK_Tyr_Ser-Thr"/>
    <property type="match status" value="1"/>
</dbReference>
<feature type="domain" description="Ig-like" evidence="14">
    <location>
        <begin position="338"/>
        <end position="417"/>
    </location>
</feature>
<evidence type="ECO:0000256" key="4">
    <source>
        <dbReference type="ARBA" id="ARBA00022989"/>
    </source>
</evidence>
<dbReference type="EC" id="2.7.10.1" evidence="2"/>
<evidence type="ECO:0000256" key="12">
    <source>
        <dbReference type="SAM" id="Phobius"/>
    </source>
</evidence>
<keyword evidence="9" id="KW-0393">Immunoglobulin domain</keyword>
<keyword evidence="10" id="KW-0067">ATP-binding</keyword>
<evidence type="ECO:0000256" key="5">
    <source>
        <dbReference type="ARBA" id="ARBA00023136"/>
    </source>
</evidence>
<dbReference type="InterPro" id="IPR011009">
    <property type="entry name" value="Kinase-like_dom_sf"/>
</dbReference>
<evidence type="ECO:0000256" key="9">
    <source>
        <dbReference type="ARBA" id="ARBA00023319"/>
    </source>
</evidence>
<feature type="domain" description="Ig-like" evidence="14">
    <location>
        <begin position="167"/>
        <end position="247"/>
    </location>
</feature>
<dbReference type="InterPro" id="IPR003599">
    <property type="entry name" value="Ig_sub"/>
</dbReference>
<dbReference type="PROSITE" id="PS00109">
    <property type="entry name" value="PROTEIN_KINASE_TYR"/>
    <property type="match status" value="1"/>
</dbReference>
<feature type="compositionally biased region" description="Polar residues" evidence="11">
    <location>
        <begin position="1129"/>
        <end position="1140"/>
    </location>
</feature>
<keyword evidence="6" id="KW-1015">Disulfide bond</keyword>
<dbReference type="PANTHER" id="PTHR11640">
    <property type="entry name" value="NEPHRIN"/>
    <property type="match status" value="1"/>
</dbReference>
<dbReference type="SMART" id="SM00408">
    <property type="entry name" value="IGc2"/>
    <property type="match status" value="9"/>
</dbReference>
<dbReference type="Gene3D" id="3.30.200.20">
    <property type="entry name" value="Phosphorylase Kinase, domain 1"/>
    <property type="match status" value="1"/>
</dbReference>
<keyword evidence="10" id="KW-0547">Nucleotide-binding</keyword>
<dbReference type="Gene3D" id="2.60.40.10">
    <property type="entry name" value="Immunoglobulins"/>
    <property type="match status" value="11"/>
</dbReference>
<dbReference type="Gene3D" id="1.10.510.10">
    <property type="entry name" value="Transferase(Phosphotransferase) domain 1"/>
    <property type="match status" value="1"/>
</dbReference>
<evidence type="ECO:0000313" key="15">
    <source>
        <dbReference type="EMBL" id="CAH3158170.1"/>
    </source>
</evidence>